<dbReference type="InterPro" id="IPR008910">
    <property type="entry name" value="MSC_TM_helix"/>
</dbReference>
<evidence type="ECO:0000313" key="2">
    <source>
        <dbReference type="EMBL" id="OGZ17454.1"/>
    </source>
</evidence>
<reference evidence="2 3" key="1">
    <citation type="journal article" date="2016" name="Nat. Commun.">
        <title>Thousands of microbial genomes shed light on interconnected biogeochemical processes in an aquifer system.</title>
        <authorList>
            <person name="Anantharaman K."/>
            <person name="Brown C.T."/>
            <person name="Hug L.A."/>
            <person name="Sharon I."/>
            <person name="Castelle C.J."/>
            <person name="Probst A.J."/>
            <person name="Thomas B.C."/>
            <person name="Singh A."/>
            <person name="Wilkins M.J."/>
            <person name="Karaoz U."/>
            <person name="Brodie E.L."/>
            <person name="Williams K.H."/>
            <person name="Hubbard S.S."/>
            <person name="Banfield J.F."/>
        </authorList>
    </citation>
    <scope>NUCLEOTIDE SEQUENCE [LARGE SCALE GENOMIC DNA]</scope>
</reference>
<dbReference type="PANTHER" id="PTHR30221">
    <property type="entry name" value="SMALL-CONDUCTANCE MECHANOSENSITIVE CHANNEL"/>
    <property type="match status" value="1"/>
</dbReference>
<dbReference type="AlphaFoldDB" id="A0A1G2DUV1"/>
<evidence type="ECO:0000256" key="1">
    <source>
        <dbReference type="SAM" id="Phobius"/>
    </source>
</evidence>
<feature type="transmembrane region" description="Helical" evidence="1">
    <location>
        <begin position="24"/>
        <end position="50"/>
    </location>
</feature>
<organism evidence="2 3">
    <name type="scientific">Candidatus Nealsonbacteria bacterium RBG_13_37_56</name>
    <dbReference type="NCBI Taxonomy" id="1801661"/>
    <lineage>
        <taxon>Bacteria</taxon>
        <taxon>Candidatus Nealsoniibacteriota</taxon>
    </lineage>
</organism>
<evidence type="ECO:0000313" key="3">
    <source>
        <dbReference type="Proteomes" id="UP000178893"/>
    </source>
</evidence>
<name>A0A1G2DUV1_9BACT</name>
<sequence length="226" mass="24555">MIITNWLDTTVIALKSLWIGFIDFIPNLIGALLIFIIGWVIAVAVGKLVAEVLKKIRFNQIFEKGAWKTALEKAEIKVDAAAFIGAIVKWVLLIAFLIAALQILGLSQLKDFFVDVLNYLPNVVVASFILVIAIIIADILEKVVRATIEGVKVGYGQLIGAIIKWSIWIFAILAIMLQLGIAEDLVKTIIQGVVALIVIAGGLAFGLGGKEVAADILQNLRNKLSR</sequence>
<proteinExistence type="predicted"/>
<dbReference type="InterPro" id="IPR045275">
    <property type="entry name" value="MscS_archaea/bacteria_type"/>
</dbReference>
<dbReference type="Gene3D" id="1.10.287.1260">
    <property type="match status" value="2"/>
</dbReference>
<feature type="transmembrane region" description="Helical" evidence="1">
    <location>
        <begin position="80"/>
        <end position="104"/>
    </location>
</feature>
<dbReference type="PANTHER" id="PTHR30221:SF1">
    <property type="entry name" value="SMALL-CONDUCTANCE MECHANOSENSITIVE CHANNEL"/>
    <property type="match status" value="1"/>
</dbReference>
<feature type="transmembrane region" description="Helical" evidence="1">
    <location>
        <begin position="116"/>
        <end position="140"/>
    </location>
</feature>
<protein>
    <recommendedName>
        <fullName evidence="4">Small-conductance mechanosensitive ion channel</fullName>
    </recommendedName>
</protein>
<evidence type="ECO:0008006" key="4">
    <source>
        <dbReference type="Google" id="ProtNLM"/>
    </source>
</evidence>
<dbReference type="GO" id="GO:0008381">
    <property type="term" value="F:mechanosensitive monoatomic ion channel activity"/>
    <property type="evidence" value="ECO:0007669"/>
    <property type="project" value="InterPro"/>
</dbReference>
<comment type="caution">
    <text evidence="2">The sequence shown here is derived from an EMBL/GenBank/DDBJ whole genome shotgun (WGS) entry which is preliminary data.</text>
</comment>
<dbReference type="Proteomes" id="UP000178893">
    <property type="component" value="Unassembled WGS sequence"/>
</dbReference>
<keyword evidence="1" id="KW-0472">Membrane</keyword>
<accession>A0A1G2DUV1</accession>
<keyword evidence="1" id="KW-1133">Transmembrane helix</keyword>
<gene>
    <name evidence="2" type="ORF">A2V72_00255</name>
</gene>
<feature type="transmembrane region" description="Helical" evidence="1">
    <location>
        <begin position="188"/>
        <end position="208"/>
    </location>
</feature>
<dbReference type="Pfam" id="PF05552">
    <property type="entry name" value="MS_channel_1st_1"/>
    <property type="match status" value="2"/>
</dbReference>
<keyword evidence="1" id="KW-0812">Transmembrane</keyword>
<feature type="transmembrane region" description="Helical" evidence="1">
    <location>
        <begin position="161"/>
        <end position="182"/>
    </location>
</feature>
<dbReference type="EMBL" id="MHLW01000037">
    <property type="protein sequence ID" value="OGZ17454.1"/>
    <property type="molecule type" value="Genomic_DNA"/>
</dbReference>